<dbReference type="AlphaFoldDB" id="A0A0B7MI52"/>
<keyword evidence="6 8" id="KW-1133">Transmembrane helix</keyword>
<evidence type="ECO:0000256" key="4">
    <source>
        <dbReference type="ARBA" id="ARBA00022475"/>
    </source>
</evidence>
<feature type="transmembrane region" description="Helical" evidence="8">
    <location>
        <begin position="12"/>
        <end position="34"/>
    </location>
</feature>
<comment type="subcellular location">
    <subcellularLocation>
        <location evidence="1 8">Cell membrane</location>
        <topology evidence="1 8">Multi-pass membrane protein</topology>
    </subcellularLocation>
</comment>
<feature type="domain" description="ABC transmembrane type-1" evidence="9">
    <location>
        <begin position="62"/>
        <end position="267"/>
    </location>
</feature>
<feature type="transmembrane region" description="Helical" evidence="8">
    <location>
        <begin position="208"/>
        <end position="226"/>
    </location>
</feature>
<keyword evidence="4 8" id="KW-1003">Cell membrane</keyword>
<dbReference type="InterPro" id="IPR035906">
    <property type="entry name" value="MetI-like_sf"/>
</dbReference>
<feature type="transmembrane region" description="Helical" evidence="8">
    <location>
        <begin position="55"/>
        <end position="86"/>
    </location>
</feature>
<sequence length="284" mass="30053">MSVQVREKLAEGFIWGAALLTVSFLVLIIGYIMVQGLGKLSISFFLENPRKMGSAGGVFSPLLGTIYFTLLTMLLAVPVGVGAAVYLTEFTGEGTLVRVIRFFTDALAGIPSIVIGLFGFAFFVVLLRPLTGGWSILSGSLTAFCMILPIIIRVSEEALHAIPNSYREGSQALGVSKWDTVVHVVLPSALPGIFTASLLGVGRVIGETAALLLTLGGSLLVPKSIFSPGRTLSMHLYLVAMETGEFSIAFATAAVLVLLILLLNLGGYYLMQRLIKRLAGGVGG</sequence>
<dbReference type="Pfam" id="PF00528">
    <property type="entry name" value="BPD_transp_1"/>
    <property type="match status" value="1"/>
</dbReference>
<dbReference type="CDD" id="cd06261">
    <property type="entry name" value="TM_PBP2"/>
    <property type="match status" value="1"/>
</dbReference>
<dbReference type="InterPro" id="IPR000515">
    <property type="entry name" value="MetI-like"/>
</dbReference>
<accession>A0A0B7MI52</accession>
<dbReference type="GO" id="GO:0005315">
    <property type="term" value="F:phosphate transmembrane transporter activity"/>
    <property type="evidence" value="ECO:0007669"/>
    <property type="project" value="InterPro"/>
</dbReference>
<feature type="transmembrane region" description="Helical" evidence="8">
    <location>
        <begin position="134"/>
        <end position="152"/>
    </location>
</feature>
<protein>
    <recommendedName>
        <fullName evidence="8">Phosphate transport system permease protein PstA</fullName>
    </recommendedName>
</protein>
<dbReference type="NCBIfam" id="TIGR00974">
    <property type="entry name" value="3a0107s02c"/>
    <property type="match status" value="1"/>
</dbReference>
<organism evidence="10 11">
    <name type="scientific">Syntrophaceticus schinkii</name>
    <dbReference type="NCBI Taxonomy" id="499207"/>
    <lineage>
        <taxon>Bacteria</taxon>
        <taxon>Bacillati</taxon>
        <taxon>Bacillota</taxon>
        <taxon>Clostridia</taxon>
        <taxon>Thermoanaerobacterales</taxon>
        <taxon>Thermoanaerobacterales Family III. Incertae Sedis</taxon>
        <taxon>Syntrophaceticus</taxon>
    </lineage>
</organism>
<reference evidence="11" key="1">
    <citation type="submission" date="2015-01" db="EMBL/GenBank/DDBJ databases">
        <authorList>
            <person name="Manzoor Shahid"/>
            <person name="Zubair Saima"/>
        </authorList>
    </citation>
    <scope>NUCLEOTIDE SEQUENCE [LARGE SCALE GENOMIC DNA]</scope>
    <source>
        <strain evidence="11">Sp3</strain>
    </source>
</reference>
<evidence type="ECO:0000256" key="3">
    <source>
        <dbReference type="ARBA" id="ARBA00022448"/>
    </source>
</evidence>
<dbReference type="PANTHER" id="PTHR43470:SF3">
    <property type="entry name" value="PHOSPHATE TRANSPORT SYSTEM PERMEASE PROTEIN PSTA-RELATED"/>
    <property type="match status" value="1"/>
</dbReference>
<dbReference type="GO" id="GO:0035435">
    <property type="term" value="P:phosphate ion transmembrane transport"/>
    <property type="evidence" value="ECO:0007669"/>
    <property type="project" value="InterPro"/>
</dbReference>
<evidence type="ECO:0000256" key="1">
    <source>
        <dbReference type="ARBA" id="ARBA00004651"/>
    </source>
</evidence>
<evidence type="ECO:0000259" key="9">
    <source>
        <dbReference type="PROSITE" id="PS50928"/>
    </source>
</evidence>
<feature type="transmembrane region" description="Helical" evidence="8">
    <location>
        <begin position="106"/>
        <end position="127"/>
    </location>
</feature>
<feature type="transmembrane region" description="Helical" evidence="8">
    <location>
        <begin position="246"/>
        <end position="270"/>
    </location>
</feature>
<dbReference type="Proteomes" id="UP000046155">
    <property type="component" value="Unassembled WGS sequence"/>
</dbReference>
<keyword evidence="7 8" id="KW-0472">Membrane</keyword>
<evidence type="ECO:0000256" key="5">
    <source>
        <dbReference type="ARBA" id="ARBA00022692"/>
    </source>
</evidence>
<proteinExistence type="inferred from homology"/>
<evidence type="ECO:0000256" key="2">
    <source>
        <dbReference type="ARBA" id="ARBA00007069"/>
    </source>
</evidence>
<dbReference type="EMBL" id="CDRZ01000280">
    <property type="protein sequence ID" value="CEO90284.1"/>
    <property type="molecule type" value="Genomic_DNA"/>
</dbReference>
<dbReference type="OrthoDB" id="9785113at2"/>
<dbReference type="PROSITE" id="PS50928">
    <property type="entry name" value="ABC_TM1"/>
    <property type="match status" value="1"/>
</dbReference>
<keyword evidence="5 8" id="KW-0812">Transmembrane</keyword>
<evidence type="ECO:0000313" key="11">
    <source>
        <dbReference type="Proteomes" id="UP000046155"/>
    </source>
</evidence>
<evidence type="ECO:0000256" key="8">
    <source>
        <dbReference type="RuleBase" id="RU363043"/>
    </source>
</evidence>
<evidence type="ECO:0000256" key="6">
    <source>
        <dbReference type="ARBA" id="ARBA00022989"/>
    </source>
</evidence>
<gene>
    <name evidence="10" type="ORF">SSCH_80005</name>
</gene>
<dbReference type="SUPFAM" id="SSF161098">
    <property type="entry name" value="MetI-like"/>
    <property type="match status" value="1"/>
</dbReference>
<comment type="similarity">
    <text evidence="2 8">Belongs to the binding-protein-dependent transport system permease family. CysTW subfamily.</text>
</comment>
<name>A0A0B7MI52_9FIRM</name>
<evidence type="ECO:0000256" key="7">
    <source>
        <dbReference type="ARBA" id="ARBA00023136"/>
    </source>
</evidence>
<dbReference type="GO" id="GO:0005886">
    <property type="term" value="C:plasma membrane"/>
    <property type="evidence" value="ECO:0007669"/>
    <property type="project" value="UniProtKB-SubCell"/>
</dbReference>
<keyword evidence="3" id="KW-0813">Transport</keyword>
<keyword evidence="11" id="KW-1185">Reference proteome</keyword>
<dbReference type="InterPro" id="IPR005672">
    <property type="entry name" value="Phosphate_PstA"/>
</dbReference>
<dbReference type="Gene3D" id="1.10.3720.10">
    <property type="entry name" value="MetI-like"/>
    <property type="match status" value="1"/>
</dbReference>
<evidence type="ECO:0000313" key="10">
    <source>
        <dbReference type="EMBL" id="CEO90284.1"/>
    </source>
</evidence>
<dbReference type="PANTHER" id="PTHR43470">
    <property type="entry name" value="PHOSPHATE TRANSPORT SYSTEM PERMEASE PROTEIN PSTA-RELATED"/>
    <property type="match status" value="1"/>
</dbReference>
<dbReference type="RefSeq" id="WP_044666068.1">
    <property type="nucleotide sequence ID" value="NZ_CDRZ01000280.1"/>
</dbReference>